<evidence type="ECO:0000256" key="3">
    <source>
        <dbReference type="ARBA" id="ARBA00023172"/>
    </source>
</evidence>
<feature type="domain" description="RecA family profile 2" evidence="4">
    <location>
        <begin position="1"/>
        <end position="27"/>
    </location>
</feature>
<dbReference type="PANTHER" id="PTHR45900:SF1">
    <property type="entry name" value="MITOCHONDRIAL DNA REPAIR PROTEIN RECA HOMOLOG-RELATED"/>
    <property type="match status" value="1"/>
</dbReference>
<sequence>MQNKLAPPFREVDLELVFGRGICPETETLEVGATHGIIQKTGSWYYYNGERMGQGKEKAKAYLKENPSVFAKIQGELRTKLFGESSEPAVAAAPNT</sequence>
<dbReference type="SUPFAM" id="SSF54752">
    <property type="entry name" value="RecA protein, C-terminal domain"/>
    <property type="match status" value="1"/>
</dbReference>
<evidence type="ECO:0000259" key="4">
    <source>
        <dbReference type="PROSITE" id="PS50163"/>
    </source>
</evidence>
<accession>A0AAE0BYH4</accession>
<dbReference type="InterPro" id="IPR023400">
    <property type="entry name" value="RecA_C_sf"/>
</dbReference>
<evidence type="ECO:0000313" key="5">
    <source>
        <dbReference type="EMBL" id="KAK3244384.1"/>
    </source>
</evidence>
<dbReference type="GO" id="GO:0003697">
    <property type="term" value="F:single-stranded DNA binding"/>
    <property type="evidence" value="ECO:0007669"/>
    <property type="project" value="InterPro"/>
</dbReference>
<dbReference type="GO" id="GO:0006281">
    <property type="term" value="P:DNA repair"/>
    <property type="evidence" value="ECO:0007669"/>
    <property type="project" value="InterPro"/>
</dbReference>
<dbReference type="InterPro" id="IPR049261">
    <property type="entry name" value="RecA-like_C"/>
</dbReference>
<keyword evidence="3" id="KW-0233">DNA recombination</keyword>
<comment type="caution">
    <text evidence="5">The sequence shown here is derived from an EMBL/GenBank/DDBJ whole genome shotgun (WGS) entry which is preliminary data.</text>
</comment>
<dbReference type="InterPro" id="IPR013765">
    <property type="entry name" value="DNA_recomb/repair_RecA"/>
</dbReference>
<evidence type="ECO:0000313" key="6">
    <source>
        <dbReference type="Proteomes" id="UP001190700"/>
    </source>
</evidence>
<dbReference type="GO" id="GO:0006310">
    <property type="term" value="P:DNA recombination"/>
    <property type="evidence" value="ECO:0007669"/>
    <property type="project" value="UniProtKB-KW"/>
</dbReference>
<dbReference type="GO" id="GO:0005524">
    <property type="term" value="F:ATP binding"/>
    <property type="evidence" value="ECO:0007669"/>
    <property type="project" value="UniProtKB-KW"/>
</dbReference>
<organism evidence="5 6">
    <name type="scientific">Cymbomonas tetramitiformis</name>
    <dbReference type="NCBI Taxonomy" id="36881"/>
    <lineage>
        <taxon>Eukaryota</taxon>
        <taxon>Viridiplantae</taxon>
        <taxon>Chlorophyta</taxon>
        <taxon>Pyramimonadophyceae</taxon>
        <taxon>Pyramimonadales</taxon>
        <taxon>Pyramimonadaceae</taxon>
        <taxon>Cymbomonas</taxon>
    </lineage>
</organism>
<name>A0AAE0BYH4_9CHLO</name>
<dbReference type="Gene3D" id="3.30.250.10">
    <property type="entry name" value="RecA protein, C-terminal domain"/>
    <property type="match status" value="1"/>
</dbReference>
<protein>
    <recommendedName>
        <fullName evidence="4">RecA family profile 2 domain-containing protein</fullName>
    </recommendedName>
</protein>
<evidence type="ECO:0000256" key="2">
    <source>
        <dbReference type="ARBA" id="ARBA00022840"/>
    </source>
</evidence>
<proteinExistence type="predicted"/>
<reference evidence="5 6" key="1">
    <citation type="journal article" date="2015" name="Genome Biol. Evol.">
        <title>Comparative Genomics of a Bacterivorous Green Alga Reveals Evolutionary Causalities and Consequences of Phago-Mixotrophic Mode of Nutrition.</title>
        <authorList>
            <person name="Burns J.A."/>
            <person name="Paasch A."/>
            <person name="Narechania A."/>
            <person name="Kim E."/>
        </authorList>
    </citation>
    <scope>NUCLEOTIDE SEQUENCE [LARGE SCALE GENOMIC DNA]</scope>
    <source>
        <strain evidence="5 6">PLY_AMNH</strain>
    </source>
</reference>
<keyword evidence="2" id="KW-0067">ATP-binding</keyword>
<dbReference type="AlphaFoldDB" id="A0AAE0BYH4"/>
<dbReference type="PANTHER" id="PTHR45900">
    <property type="entry name" value="RECA"/>
    <property type="match status" value="1"/>
</dbReference>
<dbReference type="GO" id="GO:0008094">
    <property type="term" value="F:ATP-dependent activity, acting on DNA"/>
    <property type="evidence" value="ECO:0007669"/>
    <property type="project" value="InterPro"/>
</dbReference>
<keyword evidence="1" id="KW-0547">Nucleotide-binding</keyword>
<evidence type="ECO:0000256" key="1">
    <source>
        <dbReference type="ARBA" id="ARBA00022741"/>
    </source>
</evidence>
<gene>
    <name evidence="5" type="ORF">CYMTET_45999</name>
</gene>
<dbReference type="PROSITE" id="PS50163">
    <property type="entry name" value="RECA_3"/>
    <property type="match status" value="1"/>
</dbReference>
<dbReference type="EMBL" id="LGRX02031915">
    <property type="protein sequence ID" value="KAK3244384.1"/>
    <property type="molecule type" value="Genomic_DNA"/>
</dbReference>
<keyword evidence="6" id="KW-1185">Reference proteome</keyword>
<dbReference type="Proteomes" id="UP001190700">
    <property type="component" value="Unassembled WGS sequence"/>
</dbReference>
<dbReference type="Pfam" id="PF21096">
    <property type="entry name" value="RecA_C"/>
    <property type="match status" value="1"/>
</dbReference>
<dbReference type="InterPro" id="IPR020587">
    <property type="entry name" value="RecA_monomer-monomer_interface"/>
</dbReference>